<evidence type="ECO:0000313" key="2">
    <source>
        <dbReference type="EMBL" id="QGY47542.1"/>
    </source>
</evidence>
<dbReference type="GO" id="GO:0005975">
    <property type="term" value="P:carbohydrate metabolic process"/>
    <property type="evidence" value="ECO:0007669"/>
    <property type="project" value="InterPro"/>
</dbReference>
<name>A0A6I6K546_9BACT</name>
<dbReference type="InterPro" id="IPR010905">
    <property type="entry name" value="Glyco_hydro_88"/>
</dbReference>
<dbReference type="Pfam" id="PF07470">
    <property type="entry name" value="Glyco_hydro_88"/>
    <property type="match status" value="2"/>
</dbReference>
<dbReference type="SUPFAM" id="SSF48208">
    <property type="entry name" value="Six-hairpin glycosidases"/>
    <property type="match status" value="1"/>
</dbReference>
<dbReference type="Proteomes" id="UP000428260">
    <property type="component" value="Chromosome"/>
</dbReference>
<accession>A0A6I6K546</accession>
<sequence length="392" mass="45403">MKQIMLIIILSCLGYLVFAQDNMYSKKYIKEISDRVSNYQANHLSRFSNDNWVRGTYYSGVMAVYQSTRDNNYLEKCIYWGNEMKWQVPNAESGIYGSSFYSLIRGQIWMECYFEKGDPKMLESSINYLADPSVINPVSDPLKWYYENSGLRYIDGLYTSPPALAMLNKITGEEKYLDWMDACFWDIYGALFDKDAGLFYRDTRYMKGYQGIIEERYIRPDSIPHGEARTTYIYQETKNGKKVLWSRGNGWAFGGLTRILKYMPSDHGNYERYKALYIIMATELKERQQLDGFWRPNLDDPLDYNLKESSGTSFFTYGIAWGINNGILSREEFLPVVKKSWAAVVSVVSEEGKVQWGQLSAGAPYKVIQDDSHEYVTGMFLLAASEMYKLGN</sequence>
<keyword evidence="1" id="KW-0378">Hydrolase</keyword>
<dbReference type="InterPro" id="IPR008928">
    <property type="entry name" value="6-hairpin_glycosidase_sf"/>
</dbReference>
<dbReference type="GO" id="GO:0016787">
    <property type="term" value="F:hydrolase activity"/>
    <property type="evidence" value="ECO:0007669"/>
    <property type="project" value="UniProtKB-KW"/>
</dbReference>
<evidence type="ECO:0008006" key="4">
    <source>
        <dbReference type="Google" id="ProtNLM"/>
    </source>
</evidence>
<dbReference type="Gene3D" id="1.50.10.10">
    <property type="match status" value="1"/>
</dbReference>
<evidence type="ECO:0000256" key="1">
    <source>
        <dbReference type="ARBA" id="ARBA00022801"/>
    </source>
</evidence>
<proteinExistence type="predicted"/>
<dbReference type="RefSeq" id="WP_158871527.1">
    <property type="nucleotide sequence ID" value="NZ_CP046401.1"/>
</dbReference>
<dbReference type="EMBL" id="CP046401">
    <property type="protein sequence ID" value="QGY47542.1"/>
    <property type="molecule type" value="Genomic_DNA"/>
</dbReference>
<dbReference type="PANTHER" id="PTHR33886:SF8">
    <property type="entry name" value="UNSATURATED RHAMNOGALACTURONAN HYDROLASE (EUROFUNG)"/>
    <property type="match status" value="1"/>
</dbReference>
<organism evidence="2 3">
    <name type="scientific">Maribellus comscasis</name>
    <dbReference type="NCBI Taxonomy" id="2681766"/>
    <lineage>
        <taxon>Bacteria</taxon>
        <taxon>Pseudomonadati</taxon>
        <taxon>Bacteroidota</taxon>
        <taxon>Bacteroidia</taxon>
        <taxon>Marinilabiliales</taxon>
        <taxon>Prolixibacteraceae</taxon>
        <taxon>Maribellus</taxon>
    </lineage>
</organism>
<dbReference type="PANTHER" id="PTHR33886">
    <property type="entry name" value="UNSATURATED RHAMNOGALACTURONAN HYDROLASE (EUROFUNG)"/>
    <property type="match status" value="1"/>
</dbReference>
<dbReference type="AlphaFoldDB" id="A0A6I6K546"/>
<dbReference type="KEGG" id="mcos:GM418_28885"/>
<protein>
    <recommendedName>
        <fullName evidence="4">Glycoside hydrolase family 88 protein</fullName>
    </recommendedName>
</protein>
<evidence type="ECO:0000313" key="3">
    <source>
        <dbReference type="Proteomes" id="UP000428260"/>
    </source>
</evidence>
<dbReference type="InterPro" id="IPR012341">
    <property type="entry name" value="6hp_glycosidase-like_sf"/>
</dbReference>
<reference evidence="2 3" key="1">
    <citation type="submission" date="2019-11" db="EMBL/GenBank/DDBJ databases">
        <authorList>
            <person name="Zheng R.K."/>
            <person name="Sun C.M."/>
        </authorList>
    </citation>
    <scope>NUCLEOTIDE SEQUENCE [LARGE SCALE GENOMIC DNA]</scope>
    <source>
        <strain evidence="2 3">WC007</strain>
    </source>
</reference>
<dbReference type="InterPro" id="IPR052043">
    <property type="entry name" value="PolySaccharide_Degr_Enz"/>
</dbReference>
<keyword evidence="3" id="KW-1185">Reference proteome</keyword>
<gene>
    <name evidence="2" type="ORF">GM418_28885</name>
</gene>